<protein>
    <submittedName>
        <fullName evidence="2">Sulfotransferase family 2 domain-containing protein</fullName>
    </submittedName>
</protein>
<name>A0ABY8LEX5_9RHOB</name>
<reference evidence="2 3" key="1">
    <citation type="submission" date="2023-04" db="EMBL/GenBank/DDBJ databases">
        <title>Jannaschia ovalis sp. nov., a marine bacterium isolated from sea tidal flat.</title>
        <authorList>
            <person name="Kwon D.Y."/>
            <person name="Kim J.-J."/>
        </authorList>
    </citation>
    <scope>NUCLEOTIDE SEQUENCE [LARGE SCALE GENOMIC DNA]</scope>
    <source>
        <strain evidence="2 3">GRR-S6-38</strain>
    </source>
</reference>
<feature type="region of interest" description="Disordered" evidence="1">
    <location>
        <begin position="161"/>
        <end position="187"/>
    </location>
</feature>
<dbReference type="Gene3D" id="3.40.50.300">
    <property type="entry name" value="P-loop containing nucleotide triphosphate hydrolases"/>
    <property type="match status" value="1"/>
</dbReference>
<accession>A0ABY8LEX5</accession>
<gene>
    <name evidence="2" type="ORF">P8627_06195</name>
</gene>
<dbReference type="InterPro" id="IPR027417">
    <property type="entry name" value="P-loop_NTPase"/>
</dbReference>
<dbReference type="EMBL" id="CP122537">
    <property type="protein sequence ID" value="WGH79849.1"/>
    <property type="molecule type" value="Genomic_DNA"/>
</dbReference>
<dbReference type="Pfam" id="PF03567">
    <property type="entry name" value="Sulfotransfer_2"/>
    <property type="match status" value="1"/>
</dbReference>
<organism evidence="2 3">
    <name type="scientific">Jannaschia ovalis</name>
    <dbReference type="NCBI Taxonomy" id="3038773"/>
    <lineage>
        <taxon>Bacteria</taxon>
        <taxon>Pseudomonadati</taxon>
        <taxon>Pseudomonadota</taxon>
        <taxon>Alphaproteobacteria</taxon>
        <taxon>Rhodobacterales</taxon>
        <taxon>Roseobacteraceae</taxon>
        <taxon>Jannaschia</taxon>
    </lineage>
</organism>
<dbReference type="SUPFAM" id="SSF52540">
    <property type="entry name" value="P-loop containing nucleoside triphosphate hydrolases"/>
    <property type="match status" value="1"/>
</dbReference>
<keyword evidence="3" id="KW-1185">Reference proteome</keyword>
<evidence type="ECO:0000313" key="3">
    <source>
        <dbReference type="Proteomes" id="UP001243420"/>
    </source>
</evidence>
<dbReference type="Proteomes" id="UP001243420">
    <property type="component" value="Chromosome"/>
</dbReference>
<proteinExistence type="predicted"/>
<dbReference type="InterPro" id="IPR005331">
    <property type="entry name" value="Sulfotransferase"/>
</dbReference>
<sequence length="241" mass="26954">MPLYRAGGEIHMFCHVPKCGGASVESHLAARFGELAFLNSSFFFDDATRRWTKSSPQHVDMGSLEKLIPPGWISSSFAVVRHPVARLRSAYDYAFGNGDGIVADMGFNDWIRSLPDLLAKDPFAHDNHVRPGADLVRPGSKVFRLEDGLDAVADYLARQHGAGSGSHVIPHANKSRGGADYRSRQEPLEPDAKDLIARLYAKDFELFGYLLEESHPASRPRPSPRAPRRLLRDRLWPRKIR</sequence>
<evidence type="ECO:0000256" key="1">
    <source>
        <dbReference type="SAM" id="MobiDB-lite"/>
    </source>
</evidence>
<evidence type="ECO:0000313" key="2">
    <source>
        <dbReference type="EMBL" id="WGH79849.1"/>
    </source>
</evidence>
<feature type="compositionally biased region" description="Basic and acidic residues" evidence="1">
    <location>
        <begin position="177"/>
        <end position="187"/>
    </location>
</feature>
<dbReference type="RefSeq" id="WP_279966830.1">
    <property type="nucleotide sequence ID" value="NZ_CP122537.1"/>
</dbReference>